<gene>
    <name evidence="2" type="ORF">TREES_T100010428</name>
</gene>
<dbReference type="EMBL" id="KB320448">
    <property type="protein sequence ID" value="ELW72029.1"/>
    <property type="molecule type" value="Genomic_DNA"/>
</dbReference>
<evidence type="ECO:0000313" key="3">
    <source>
        <dbReference type="Proteomes" id="UP000011518"/>
    </source>
</evidence>
<feature type="region of interest" description="Disordered" evidence="1">
    <location>
        <begin position="1"/>
        <end position="26"/>
    </location>
</feature>
<dbReference type="Proteomes" id="UP000011518">
    <property type="component" value="Unassembled WGS sequence"/>
</dbReference>
<evidence type="ECO:0000313" key="2">
    <source>
        <dbReference type="EMBL" id="ELW72029.1"/>
    </source>
</evidence>
<dbReference type="InParanoid" id="L9LBJ1"/>
<accession>L9LBJ1</accession>
<name>L9LBJ1_TUPCH</name>
<proteinExistence type="predicted"/>
<reference evidence="3" key="1">
    <citation type="submission" date="2012-07" db="EMBL/GenBank/DDBJ databases">
        <title>Genome of the Chinese tree shrew, a rising model animal genetically related to primates.</title>
        <authorList>
            <person name="Zhang G."/>
            <person name="Fan Y."/>
            <person name="Yao Y."/>
            <person name="Huang Z."/>
        </authorList>
    </citation>
    <scope>NUCLEOTIDE SEQUENCE [LARGE SCALE GENOMIC DNA]</scope>
</reference>
<protein>
    <submittedName>
        <fullName evidence="2">Uncharacterized protein</fullName>
    </submittedName>
</protein>
<reference evidence="3" key="2">
    <citation type="journal article" date="2013" name="Nat. Commun.">
        <title>Genome of the Chinese tree shrew.</title>
        <authorList>
            <person name="Fan Y."/>
            <person name="Huang Z.Y."/>
            <person name="Cao C.C."/>
            <person name="Chen C.S."/>
            <person name="Chen Y.X."/>
            <person name="Fan D.D."/>
            <person name="He J."/>
            <person name="Hou H.L."/>
            <person name="Hu L."/>
            <person name="Hu X.T."/>
            <person name="Jiang X.T."/>
            <person name="Lai R."/>
            <person name="Lang Y.S."/>
            <person name="Liang B."/>
            <person name="Liao S.G."/>
            <person name="Mu D."/>
            <person name="Ma Y.Y."/>
            <person name="Niu Y.Y."/>
            <person name="Sun X.Q."/>
            <person name="Xia J.Q."/>
            <person name="Xiao J."/>
            <person name="Xiong Z.Q."/>
            <person name="Xu L."/>
            <person name="Yang L."/>
            <person name="Zhang Y."/>
            <person name="Zhao W."/>
            <person name="Zhao X.D."/>
            <person name="Zheng Y.T."/>
            <person name="Zhou J.M."/>
            <person name="Zhu Y.B."/>
            <person name="Zhang G.J."/>
            <person name="Wang J."/>
            <person name="Yao Y.G."/>
        </authorList>
    </citation>
    <scope>NUCLEOTIDE SEQUENCE [LARGE SCALE GENOMIC DNA]</scope>
</reference>
<dbReference type="AlphaFoldDB" id="L9LBJ1"/>
<organism evidence="2 3">
    <name type="scientific">Tupaia chinensis</name>
    <name type="common">Chinese tree shrew</name>
    <name type="synonym">Tupaia belangeri chinensis</name>
    <dbReference type="NCBI Taxonomy" id="246437"/>
    <lineage>
        <taxon>Eukaryota</taxon>
        <taxon>Metazoa</taxon>
        <taxon>Chordata</taxon>
        <taxon>Craniata</taxon>
        <taxon>Vertebrata</taxon>
        <taxon>Euteleostomi</taxon>
        <taxon>Mammalia</taxon>
        <taxon>Eutheria</taxon>
        <taxon>Euarchontoglires</taxon>
        <taxon>Scandentia</taxon>
        <taxon>Tupaiidae</taxon>
        <taxon>Tupaia</taxon>
    </lineage>
</organism>
<keyword evidence="3" id="KW-1185">Reference proteome</keyword>
<evidence type="ECO:0000256" key="1">
    <source>
        <dbReference type="SAM" id="MobiDB-lite"/>
    </source>
</evidence>
<sequence length="176" mass="19156">MLCSGASERQESGHLPSCRAGRAEGGLAGRENRQASAGYGWWKPGLKELREKTSFRRHSGRGAAHLGRSPGIREPSLVKNTDTEVLLGQACSLNAFLLLQKEKRSVPLPFALYAKNVDEGLGCTRGRGPGMYTWTRAWGVHVDEGLGRTRGRGPGAYTWTRAWGVHVDEGLGRTRG</sequence>